<dbReference type="PANTHER" id="PTHR48010">
    <property type="entry name" value="OS05G0588300 PROTEIN"/>
    <property type="match status" value="1"/>
</dbReference>
<dbReference type="Gene3D" id="1.10.510.10">
    <property type="entry name" value="Transferase(Phosphotransferase) domain 1"/>
    <property type="match status" value="1"/>
</dbReference>
<dbReference type="PANTHER" id="PTHR48010:SF64">
    <property type="entry name" value="PROTEIN KINASE DOMAIN-CONTAINING PROTEIN"/>
    <property type="match status" value="1"/>
</dbReference>
<evidence type="ECO:0000256" key="5">
    <source>
        <dbReference type="ARBA" id="ARBA00022741"/>
    </source>
</evidence>
<dbReference type="Pfam" id="PF00560">
    <property type="entry name" value="LRR_1"/>
    <property type="match status" value="3"/>
</dbReference>
<dbReference type="Gene3D" id="3.30.200.20">
    <property type="entry name" value="Phosphorylase Kinase, domain 1"/>
    <property type="match status" value="1"/>
</dbReference>
<name>A0AAU9RSV3_THLAR</name>
<keyword evidence="11" id="KW-1185">Reference proteome</keyword>
<comment type="caution">
    <text evidence="10">The sequence shown here is derived from an EMBL/GenBank/DDBJ whole genome shotgun (WGS) entry which is preliminary data.</text>
</comment>
<dbReference type="InterPro" id="IPR032675">
    <property type="entry name" value="LRR_dom_sf"/>
</dbReference>
<dbReference type="InterPro" id="IPR011009">
    <property type="entry name" value="Kinase-like_dom_sf"/>
</dbReference>
<sequence>MSFWVGVSCNPNGTRVVALHLPAVGFRGPIPPNTIGKLDALTILSLRLNHLNQSLPPDILSLPSLNYVYLEENNFTGDIPYLLSSQLNLINLSFNSFTGSIPNSIQKLGYLNVLNLQNNSLTGSIPDLNLPNLKQINFSYNHLSGSIPSSLQKEPMLCGPPLNHCLMNTSPSPSPTYFPPSPTIPHYQKAKKKLSVVLCCLKKKNVTSGGALKRKFYGGRCENPKEDFSSGVQEARKNKLVFLGGNTCNFDLEDLLRASAEVMGKGTYGTTYKAILEDGTTVVVKRLKEVALGKREFEQQIEIMVRVGQHPNIVPPRAYYYSKDEKLIVYDYMIVGSLWAHLHGYRETERTLDWETRVKICLGAARGVAHIHSSSGGKFTHGSIKSSNILLTRDLQGCISDFGLSPLFAPPSIPPKIAGYQAPEVIEFRKYIQKSDVYSFGIILLEMLTGKAPVQSLGGNENVVDLPRWVNSIIREEWTAEVFDSELIGYQNNEEEMVQMLQIALACVEKVPDKRPKMEEDMYPIHDSFDTPPKSNVLTSHRDVGPTSHSAVGPTSMRGAGTALRINLYLLETIVEEGPKRKIIKHQAHSLTMYITCWIQHTPSRLWLSCILPKQLLPSWLLMIS</sequence>
<evidence type="ECO:0000256" key="4">
    <source>
        <dbReference type="ARBA" id="ARBA00022737"/>
    </source>
</evidence>
<feature type="domain" description="Protein kinase" evidence="9">
    <location>
        <begin position="257"/>
        <end position="529"/>
    </location>
</feature>
<keyword evidence="7" id="KW-1133">Transmembrane helix</keyword>
<keyword evidence="4" id="KW-0677">Repeat</keyword>
<dbReference type="InterPro" id="IPR000719">
    <property type="entry name" value="Prot_kinase_dom"/>
</dbReference>
<dbReference type="Gene3D" id="3.80.10.10">
    <property type="entry name" value="Ribonuclease Inhibitor"/>
    <property type="match status" value="2"/>
</dbReference>
<evidence type="ECO:0000256" key="1">
    <source>
        <dbReference type="ARBA" id="ARBA00004370"/>
    </source>
</evidence>
<organism evidence="10 11">
    <name type="scientific">Thlaspi arvense</name>
    <name type="common">Field penny-cress</name>
    <dbReference type="NCBI Taxonomy" id="13288"/>
    <lineage>
        <taxon>Eukaryota</taxon>
        <taxon>Viridiplantae</taxon>
        <taxon>Streptophyta</taxon>
        <taxon>Embryophyta</taxon>
        <taxon>Tracheophyta</taxon>
        <taxon>Spermatophyta</taxon>
        <taxon>Magnoliopsida</taxon>
        <taxon>eudicotyledons</taxon>
        <taxon>Gunneridae</taxon>
        <taxon>Pentapetalae</taxon>
        <taxon>rosids</taxon>
        <taxon>malvids</taxon>
        <taxon>Brassicales</taxon>
        <taxon>Brassicaceae</taxon>
        <taxon>Thlaspideae</taxon>
        <taxon>Thlaspi</taxon>
    </lineage>
</organism>
<accession>A0AAU9RSV3</accession>
<evidence type="ECO:0000313" key="10">
    <source>
        <dbReference type="EMBL" id="CAH2050777.1"/>
    </source>
</evidence>
<gene>
    <name evidence="10" type="ORF">TAV2_LOCUS8634</name>
</gene>
<keyword evidence="6" id="KW-0067">ATP-binding</keyword>
<dbReference type="Pfam" id="PF00069">
    <property type="entry name" value="Pkinase"/>
    <property type="match status" value="1"/>
</dbReference>
<keyword evidence="8" id="KW-0472">Membrane</keyword>
<evidence type="ECO:0000256" key="3">
    <source>
        <dbReference type="ARBA" id="ARBA00022692"/>
    </source>
</evidence>
<evidence type="ECO:0000313" key="11">
    <source>
        <dbReference type="Proteomes" id="UP000836841"/>
    </source>
</evidence>
<dbReference type="FunFam" id="3.30.200.20:FF:000307">
    <property type="entry name" value="pollen receptor-like kinase 1"/>
    <property type="match status" value="1"/>
</dbReference>
<dbReference type="FunFam" id="1.10.510.10:FF:000095">
    <property type="entry name" value="protein STRUBBELIG-RECEPTOR FAMILY 8"/>
    <property type="match status" value="1"/>
</dbReference>
<evidence type="ECO:0000256" key="8">
    <source>
        <dbReference type="ARBA" id="ARBA00023136"/>
    </source>
</evidence>
<dbReference type="InterPro" id="IPR001611">
    <property type="entry name" value="Leu-rich_rpt"/>
</dbReference>
<keyword evidence="2" id="KW-0433">Leucine-rich repeat</keyword>
<evidence type="ECO:0000259" key="9">
    <source>
        <dbReference type="PROSITE" id="PS50011"/>
    </source>
</evidence>
<evidence type="ECO:0000256" key="7">
    <source>
        <dbReference type="ARBA" id="ARBA00022989"/>
    </source>
</evidence>
<evidence type="ECO:0000256" key="2">
    <source>
        <dbReference type="ARBA" id="ARBA00022614"/>
    </source>
</evidence>
<evidence type="ECO:0000256" key="6">
    <source>
        <dbReference type="ARBA" id="ARBA00022840"/>
    </source>
</evidence>
<dbReference type="SUPFAM" id="SSF56112">
    <property type="entry name" value="Protein kinase-like (PK-like)"/>
    <property type="match status" value="1"/>
</dbReference>
<dbReference type="GO" id="GO:0016020">
    <property type="term" value="C:membrane"/>
    <property type="evidence" value="ECO:0007669"/>
    <property type="project" value="UniProtKB-SubCell"/>
</dbReference>
<dbReference type="GO" id="GO:0004672">
    <property type="term" value="F:protein kinase activity"/>
    <property type="evidence" value="ECO:0007669"/>
    <property type="project" value="InterPro"/>
</dbReference>
<dbReference type="InterPro" id="IPR050994">
    <property type="entry name" value="At_inactive_RLKs"/>
</dbReference>
<keyword evidence="3" id="KW-0812">Transmembrane</keyword>
<protein>
    <recommendedName>
        <fullName evidence="9">Protein kinase domain-containing protein</fullName>
    </recommendedName>
</protein>
<keyword evidence="5" id="KW-0547">Nucleotide-binding</keyword>
<dbReference type="EMBL" id="CAJVSB020000436">
    <property type="protein sequence ID" value="CAH2050777.1"/>
    <property type="molecule type" value="Genomic_DNA"/>
</dbReference>
<proteinExistence type="predicted"/>
<dbReference type="Proteomes" id="UP000836841">
    <property type="component" value="Unassembled WGS sequence"/>
</dbReference>
<comment type="subcellular location">
    <subcellularLocation>
        <location evidence="1">Membrane</location>
    </subcellularLocation>
</comment>
<dbReference type="GO" id="GO:0005524">
    <property type="term" value="F:ATP binding"/>
    <property type="evidence" value="ECO:0007669"/>
    <property type="project" value="UniProtKB-KW"/>
</dbReference>
<dbReference type="PROSITE" id="PS50011">
    <property type="entry name" value="PROTEIN_KINASE_DOM"/>
    <property type="match status" value="1"/>
</dbReference>
<dbReference type="SUPFAM" id="SSF52058">
    <property type="entry name" value="L domain-like"/>
    <property type="match status" value="1"/>
</dbReference>
<dbReference type="AlphaFoldDB" id="A0AAU9RSV3"/>
<reference evidence="10 11" key="1">
    <citation type="submission" date="2022-03" db="EMBL/GenBank/DDBJ databases">
        <authorList>
            <person name="Nunn A."/>
            <person name="Chopra R."/>
            <person name="Nunn A."/>
            <person name="Contreras Garrido A."/>
        </authorList>
    </citation>
    <scope>NUCLEOTIDE SEQUENCE [LARGE SCALE GENOMIC DNA]</scope>
</reference>